<dbReference type="GO" id="GO:0009103">
    <property type="term" value="P:lipopolysaccharide biosynthetic process"/>
    <property type="evidence" value="ECO:0007669"/>
    <property type="project" value="TreeGrafter"/>
</dbReference>
<dbReference type="EMBL" id="CAESAO010000194">
    <property type="protein sequence ID" value="CAB4347154.1"/>
    <property type="molecule type" value="Genomic_DNA"/>
</dbReference>
<name>A0A6J5ZWX4_9ZZZZ</name>
<dbReference type="AlphaFoldDB" id="A0A6J5ZWX4"/>
<evidence type="ECO:0000259" key="2">
    <source>
        <dbReference type="Pfam" id="PF13439"/>
    </source>
</evidence>
<dbReference type="Pfam" id="PF13439">
    <property type="entry name" value="Glyco_transf_4"/>
    <property type="match status" value="1"/>
</dbReference>
<proteinExistence type="predicted"/>
<sequence length="294" mass="31088">MTHRSGQLWEQVSLPLMAKRADAPLLINPANLAPLAFPRNLVHIFDAAALRQPDWYSSLYAGYQRWLMPRVARSSVAIVTGSEFSKAEIVELLGVEPEKVHVISGGVDARFTPTAESGPARARLGLEAPYVLCVASRTARKNLAALEPAARLLAADGVELVVAGGDRPQFREQSAAGTVRFLGYVDDELLPGLYAGASAFVLPSLHEGFGLTALEAMASGVPTVLSNAGALPETGAAAALYADPMDPLAIADQIFAALGSRELASAGISRAALFTWKQTAEELDQLVGELIDSK</sequence>
<dbReference type="CDD" id="cd03809">
    <property type="entry name" value="GT4_MtfB-like"/>
    <property type="match status" value="1"/>
</dbReference>
<dbReference type="SUPFAM" id="SSF53756">
    <property type="entry name" value="UDP-Glycosyltransferase/glycogen phosphorylase"/>
    <property type="match status" value="1"/>
</dbReference>
<gene>
    <name evidence="3" type="ORF">UFOPK3522_01587</name>
</gene>
<accession>A0A6J5ZWX4</accession>
<dbReference type="InterPro" id="IPR028098">
    <property type="entry name" value="Glyco_trans_4-like_N"/>
</dbReference>
<protein>
    <submittedName>
        <fullName evidence="3">Unannotated protein</fullName>
    </submittedName>
</protein>
<dbReference type="PANTHER" id="PTHR46401:SF2">
    <property type="entry name" value="GLYCOSYLTRANSFERASE WBBK-RELATED"/>
    <property type="match status" value="1"/>
</dbReference>
<dbReference type="Gene3D" id="3.40.50.2000">
    <property type="entry name" value="Glycogen Phosphorylase B"/>
    <property type="match status" value="2"/>
</dbReference>
<evidence type="ECO:0000313" key="3">
    <source>
        <dbReference type="EMBL" id="CAB4347154.1"/>
    </source>
</evidence>
<evidence type="ECO:0000256" key="1">
    <source>
        <dbReference type="ARBA" id="ARBA00022679"/>
    </source>
</evidence>
<keyword evidence="1" id="KW-0808">Transferase</keyword>
<organism evidence="3">
    <name type="scientific">freshwater metagenome</name>
    <dbReference type="NCBI Taxonomy" id="449393"/>
    <lineage>
        <taxon>unclassified sequences</taxon>
        <taxon>metagenomes</taxon>
        <taxon>ecological metagenomes</taxon>
    </lineage>
</organism>
<dbReference type="Pfam" id="PF13692">
    <property type="entry name" value="Glyco_trans_1_4"/>
    <property type="match status" value="1"/>
</dbReference>
<feature type="domain" description="Glycosyltransferase subfamily 4-like N-terminal" evidence="2">
    <location>
        <begin position="50"/>
        <end position="109"/>
    </location>
</feature>
<dbReference type="GO" id="GO:0016757">
    <property type="term" value="F:glycosyltransferase activity"/>
    <property type="evidence" value="ECO:0007669"/>
    <property type="project" value="TreeGrafter"/>
</dbReference>
<dbReference type="PANTHER" id="PTHR46401">
    <property type="entry name" value="GLYCOSYLTRANSFERASE WBBK-RELATED"/>
    <property type="match status" value="1"/>
</dbReference>
<reference evidence="3" key="1">
    <citation type="submission" date="2020-05" db="EMBL/GenBank/DDBJ databases">
        <authorList>
            <person name="Chiriac C."/>
            <person name="Salcher M."/>
            <person name="Ghai R."/>
            <person name="Kavagutti S V."/>
        </authorList>
    </citation>
    <scope>NUCLEOTIDE SEQUENCE</scope>
</reference>